<proteinExistence type="inferred from homology"/>
<reference evidence="4" key="1">
    <citation type="submission" date="2021-01" db="EMBL/GenBank/DDBJ databases">
        <authorList>
            <person name="Corre E."/>
            <person name="Pelletier E."/>
            <person name="Niang G."/>
            <person name="Scheremetjew M."/>
            <person name="Finn R."/>
            <person name="Kale V."/>
            <person name="Holt S."/>
            <person name="Cochrane G."/>
            <person name="Meng A."/>
            <person name="Brown T."/>
            <person name="Cohen L."/>
        </authorList>
    </citation>
    <scope>NUCLEOTIDE SEQUENCE</scope>
    <source>
        <strain evidence="4">CCMP2084</strain>
    </source>
</reference>
<evidence type="ECO:0000259" key="2">
    <source>
        <dbReference type="Pfam" id="PF03446"/>
    </source>
</evidence>
<sequence>MMGSDSSQRGGCGWSRRLIVLFLTMVATTLQVHAWIPSTKLVHSRSLGLGTNGYRSSCLKLDSSKRSALKMSSNIGFVGLGIMGEGMAARLLSEGIAGQSAEAPLVVWNRTGSKCDALKEKFPDKFVEIKATAKEVVEACGVTYSILSTPEASRAVFEGEDGVLAGVSDGKSIVDCATLAESDMKRMNDAVVAKGGRFLEAPVSGSKAPAHMGALIFLCAGSQDLFNEIVNNGLNAMGKASHFFNTEVGYGTRAKLVVNSLMGTMMAAFGEGLALAEAVGLDGTKMVEVIGQGAIQSPVYSLKGPKMLKGDHAPNFPLKHAHKDMALASDMAKAAGVEYSVMDQAEAIFRQAREDSELNLADEDFSAVFEEIKKKSA</sequence>
<evidence type="ECO:0008006" key="5">
    <source>
        <dbReference type="Google" id="ProtNLM"/>
    </source>
</evidence>
<dbReference type="AlphaFoldDB" id="A0A7S2U5R2"/>
<dbReference type="GO" id="GO:0016491">
    <property type="term" value="F:oxidoreductase activity"/>
    <property type="evidence" value="ECO:0007669"/>
    <property type="project" value="InterPro"/>
</dbReference>
<dbReference type="PANTHER" id="PTHR43580">
    <property type="entry name" value="OXIDOREDUCTASE GLYR1-RELATED"/>
    <property type="match status" value="1"/>
</dbReference>
<dbReference type="SUPFAM" id="SSF48179">
    <property type="entry name" value="6-phosphogluconate dehydrogenase C-terminal domain-like"/>
    <property type="match status" value="1"/>
</dbReference>
<dbReference type="GO" id="GO:0050661">
    <property type="term" value="F:NADP binding"/>
    <property type="evidence" value="ECO:0007669"/>
    <property type="project" value="InterPro"/>
</dbReference>
<name>A0A7S2U5R2_9STRA</name>
<dbReference type="Pfam" id="PF14833">
    <property type="entry name" value="NAD_binding_11"/>
    <property type="match status" value="1"/>
</dbReference>
<organism evidence="4">
    <name type="scientific">Attheya septentrionalis</name>
    <dbReference type="NCBI Taxonomy" id="420275"/>
    <lineage>
        <taxon>Eukaryota</taxon>
        <taxon>Sar</taxon>
        <taxon>Stramenopiles</taxon>
        <taxon>Ochrophyta</taxon>
        <taxon>Bacillariophyta</taxon>
        <taxon>Coscinodiscophyceae</taxon>
        <taxon>Chaetocerotophycidae</taxon>
        <taxon>Chaetocerotales</taxon>
        <taxon>Attheyaceae</taxon>
        <taxon>Attheya</taxon>
    </lineage>
</organism>
<dbReference type="PANTHER" id="PTHR43580:SF2">
    <property type="entry name" value="CYTOKINE-LIKE NUCLEAR FACTOR N-PAC"/>
    <property type="match status" value="1"/>
</dbReference>
<dbReference type="InterPro" id="IPR013328">
    <property type="entry name" value="6PGD_dom2"/>
</dbReference>
<accession>A0A7S2U5R2</accession>
<dbReference type="InterPro" id="IPR051265">
    <property type="entry name" value="HIBADH-related_NP60_sf"/>
</dbReference>
<feature type="domain" description="3-hydroxyisobutyrate dehydrogenase-like NAD-binding" evidence="3">
    <location>
        <begin position="249"/>
        <end position="369"/>
    </location>
</feature>
<dbReference type="InterPro" id="IPR002204">
    <property type="entry name" value="3-OH-isobutyrate_DH-rel_CS"/>
</dbReference>
<dbReference type="GO" id="GO:0051287">
    <property type="term" value="F:NAD binding"/>
    <property type="evidence" value="ECO:0007669"/>
    <property type="project" value="InterPro"/>
</dbReference>
<evidence type="ECO:0000313" key="4">
    <source>
        <dbReference type="EMBL" id="CAD9809362.1"/>
    </source>
</evidence>
<dbReference type="Gene3D" id="1.10.1040.10">
    <property type="entry name" value="N-(1-d-carboxylethyl)-l-norvaline Dehydrogenase, domain 2"/>
    <property type="match status" value="1"/>
</dbReference>
<feature type="domain" description="6-phosphogluconate dehydrogenase NADP-binding" evidence="2">
    <location>
        <begin position="74"/>
        <end position="239"/>
    </location>
</feature>
<comment type="similarity">
    <text evidence="1">Belongs to the HIBADH-related family. NP60 subfamily.</text>
</comment>
<evidence type="ECO:0000256" key="1">
    <source>
        <dbReference type="ARBA" id="ARBA00007598"/>
    </source>
</evidence>
<dbReference type="Pfam" id="PF03446">
    <property type="entry name" value="NAD_binding_2"/>
    <property type="match status" value="1"/>
</dbReference>
<dbReference type="SUPFAM" id="SSF51735">
    <property type="entry name" value="NAD(P)-binding Rossmann-fold domains"/>
    <property type="match status" value="1"/>
</dbReference>
<dbReference type="InterPro" id="IPR008927">
    <property type="entry name" value="6-PGluconate_DH-like_C_sf"/>
</dbReference>
<dbReference type="InterPro" id="IPR036291">
    <property type="entry name" value="NAD(P)-bd_dom_sf"/>
</dbReference>
<dbReference type="PROSITE" id="PS00895">
    <property type="entry name" value="3_HYDROXYISOBUT_DH"/>
    <property type="match status" value="1"/>
</dbReference>
<dbReference type="InterPro" id="IPR029154">
    <property type="entry name" value="HIBADH-like_NADP-bd"/>
</dbReference>
<protein>
    <recommendedName>
        <fullName evidence="5">6-phosphogluconate dehydrogenase NADP-binding domain-containing protein</fullName>
    </recommendedName>
</protein>
<dbReference type="InterPro" id="IPR006115">
    <property type="entry name" value="6PGDH_NADP-bd"/>
</dbReference>
<gene>
    <name evidence="4" type="ORF">ASEP1449_LOCUS1185</name>
</gene>
<dbReference type="Gene3D" id="3.40.50.720">
    <property type="entry name" value="NAD(P)-binding Rossmann-like Domain"/>
    <property type="match status" value="1"/>
</dbReference>
<dbReference type="EMBL" id="HBHQ01001882">
    <property type="protein sequence ID" value="CAD9809362.1"/>
    <property type="molecule type" value="Transcribed_RNA"/>
</dbReference>
<evidence type="ECO:0000259" key="3">
    <source>
        <dbReference type="Pfam" id="PF14833"/>
    </source>
</evidence>